<name>A0A0J0XPW3_9TREE</name>
<dbReference type="InterPro" id="IPR047865">
    <property type="entry name" value="Ribosomal_uL10_bac_type"/>
</dbReference>
<sequence length="259" mass="27609">MPPRPSLAALRGYATAAAKPAAKAASSPAPVFRSPSAEANVPRIYTERKAFLYDYYTHLMQRSQLVLLFKHENLTVPTSGKLRAAIAKIPVPRPASLPQEQDIERATLTVTRTGILAPVVRAARPNADFSPLLDGPTAIITCPSLSPKYVNAMLGAIERVVKASKKEEDPKKGPASQPTFTLLAGILEGNTLLNPAQVVEAAKLPELDQLRAQLIGLLETPQRQLIGVVQQAGGGSLVRTLQGLEESLKEKEGSAAPSS</sequence>
<gene>
    <name evidence="2" type="ORF">CC85DRAFT_284729</name>
</gene>
<dbReference type="EMBL" id="KQ087197">
    <property type="protein sequence ID" value="KLT43171.1"/>
    <property type="molecule type" value="Genomic_DNA"/>
</dbReference>
<keyword evidence="3" id="KW-1185">Reference proteome</keyword>
<dbReference type="SUPFAM" id="SSF160369">
    <property type="entry name" value="Ribosomal protein L10-like"/>
    <property type="match status" value="1"/>
</dbReference>
<dbReference type="RefSeq" id="XP_018279662.1">
    <property type="nucleotide sequence ID" value="XM_018422853.1"/>
</dbReference>
<evidence type="ECO:0000313" key="3">
    <source>
        <dbReference type="Proteomes" id="UP000053611"/>
    </source>
</evidence>
<protein>
    <recommendedName>
        <fullName evidence="4">Ribosomal protein L10</fullName>
    </recommendedName>
</protein>
<evidence type="ECO:0000313" key="2">
    <source>
        <dbReference type="EMBL" id="KLT43171.1"/>
    </source>
</evidence>
<dbReference type="PANTHER" id="PTHR11560">
    <property type="entry name" value="39S RIBOSOMAL PROTEIN L10, MITOCHONDRIAL"/>
    <property type="match status" value="1"/>
</dbReference>
<accession>A0A0J0XPW3</accession>
<dbReference type="GeneID" id="28983456"/>
<dbReference type="AlphaFoldDB" id="A0A0J0XPW3"/>
<comment type="similarity">
    <text evidence="1">Belongs to the universal ribosomal protein uL10 family.</text>
</comment>
<reference evidence="2 3" key="1">
    <citation type="submission" date="2015-03" db="EMBL/GenBank/DDBJ databases">
        <title>Genomics and transcriptomics of the oil-accumulating basidiomycete yeast T. oleaginosus allow insights into substrate utilization and the diverse evolutionary trajectories of mating systems in fungi.</title>
        <authorList>
            <consortium name="DOE Joint Genome Institute"/>
            <person name="Kourist R."/>
            <person name="Kracht O."/>
            <person name="Bracharz F."/>
            <person name="Lipzen A."/>
            <person name="Nolan M."/>
            <person name="Ohm R."/>
            <person name="Grigoriev I."/>
            <person name="Sun S."/>
            <person name="Heitman J."/>
            <person name="Bruck T."/>
            <person name="Nowrousian M."/>
        </authorList>
    </citation>
    <scope>NUCLEOTIDE SEQUENCE [LARGE SCALE GENOMIC DNA]</scope>
    <source>
        <strain evidence="2 3">IBC0246</strain>
    </source>
</reference>
<evidence type="ECO:0000256" key="1">
    <source>
        <dbReference type="ARBA" id="ARBA00008889"/>
    </source>
</evidence>
<organism evidence="2 3">
    <name type="scientific">Cutaneotrichosporon oleaginosum</name>
    <dbReference type="NCBI Taxonomy" id="879819"/>
    <lineage>
        <taxon>Eukaryota</taxon>
        <taxon>Fungi</taxon>
        <taxon>Dikarya</taxon>
        <taxon>Basidiomycota</taxon>
        <taxon>Agaricomycotina</taxon>
        <taxon>Tremellomycetes</taxon>
        <taxon>Trichosporonales</taxon>
        <taxon>Trichosporonaceae</taxon>
        <taxon>Cutaneotrichosporon</taxon>
    </lineage>
</organism>
<dbReference type="STRING" id="879819.A0A0J0XPW3"/>
<dbReference type="OrthoDB" id="360689at2759"/>
<evidence type="ECO:0008006" key="4">
    <source>
        <dbReference type="Google" id="ProtNLM"/>
    </source>
</evidence>
<dbReference type="InterPro" id="IPR043141">
    <property type="entry name" value="Ribosomal_uL10-like_sf"/>
</dbReference>
<proteinExistence type="inferred from homology"/>
<dbReference type="Proteomes" id="UP000053611">
    <property type="component" value="Unassembled WGS sequence"/>
</dbReference>
<dbReference type="Gene3D" id="3.30.70.1730">
    <property type="match status" value="1"/>
</dbReference>